<evidence type="ECO:0000256" key="2">
    <source>
        <dbReference type="ARBA" id="ARBA00004413"/>
    </source>
</evidence>
<comment type="function">
    <text evidence="10">FliG is one of three proteins (FliG, FliN, FliM) that forms the rotor-mounted switch complex (C ring), located at the base of the basal body. This complex interacts with the CheY and CheZ chemotaxis proteins, in addition to contacting components of the motor that determine the direction of flagellar rotation.</text>
</comment>
<evidence type="ECO:0000259" key="11">
    <source>
        <dbReference type="Pfam" id="PF01706"/>
    </source>
</evidence>
<keyword evidence="8" id="KW-0472">Membrane</keyword>
<dbReference type="InterPro" id="IPR000090">
    <property type="entry name" value="Flg_Motor_Flig"/>
</dbReference>
<dbReference type="Gene3D" id="1.10.220.30">
    <property type="match status" value="3"/>
</dbReference>
<comment type="similarity">
    <text evidence="3">Belongs to the FliG family.</text>
</comment>
<feature type="domain" description="Flagellar motor switch protein FliG middle" evidence="12">
    <location>
        <begin position="119"/>
        <end position="186"/>
    </location>
</feature>
<dbReference type="InterPro" id="IPR023087">
    <property type="entry name" value="Flg_Motor_Flig_C"/>
</dbReference>
<gene>
    <name evidence="14" type="ORF">DI616_05090</name>
</gene>
<dbReference type="SUPFAM" id="SSF48029">
    <property type="entry name" value="FliG"/>
    <property type="match status" value="2"/>
</dbReference>
<dbReference type="PANTHER" id="PTHR30534">
    <property type="entry name" value="FLAGELLAR MOTOR SWITCH PROTEIN FLIG"/>
    <property type="match status" value="1"/>
</dbReference>
<proteinExistence type="inferred from homology"/>
<evidence type="ECO:0000313" key="14">
    <source>
        <dbReference type="EMBL" id="TKW67693.1"/>
    </source>
</evidence>
<comment type="caution">
    <text evidence="14">The sequence shown here is derived from an EMBL/GenBank/DDBJ whole genome shotgun (WGS) entry which is preliminary data.</text>
</comment>
<keyword evidence="14" id="KW-0282">Flagellum</keyword>
<evidence type="ECO:0000256" key="9">
    <source>
        <dbReference type="ARBA" id="ARBA00023143"/>
    </source>
</evidence>
<evidence type="ECO:0000313" key="15">
    <source>
        <dbReference type="Proteomes" id="UP000315344"/>
    </source>
</evidence>
<evidence type="ECO:0000256" key="10">
    <source>
        <dbReference type="ARBA" id="ARBA00025598"/>
    </source>
</evidence>
<feature type="domain" description="Flagellar motor switch protein FliG N-terminal" evidence="13">
    <location>
        <begin position="7"/>
        <end position="109"/>
    </location>
</feature>
<evidence type="ECO:0000256" key="7">
    <source>
        <dbReference type="ARBA" id="ARBA00022779"/>
    </source>
</evidence>
<keyword evidence="14" id="KW-0966">Cell projection</keyword>
<dbReference type="GO" id="GO:0005886">
    <property type="term" value="C:plasma membrane"/>
    <property type="evidence" value="ECO:0007669"/>
    <property type="project" value="UniProtKB-SubCell"/>
</dbReference>
<dbReference type="InterPro" id="IPR011002">
    <property type="entry name" value="FliG_a-hlx"/>
</dbReference>
<evidence type="ECO:0000259" key="13">
    <source>
        <dbReference type="Pfam" id="PF14842"/>
    </source>
</evidence>
<dbReference type="AlphaFoldDB" id="A0A533I9A2"/>
<dbReference type="EMBL" id="VAFL01000003">
    <property type="protein sequence ID" value="TKW67693.1"/>
    <property type="molecule type" value="Genomic_DNA"/>
</dbReference>
<protein>
    <recommendedName>
        <fullName evidence="4">Flagellar motor switch protein FliG</fullName>
    </recommendedName>
</protein>
<evidence type="ECO:0000256" key="6">
    <source>
        <dbReference type="ARBA" id="ARBA00022500"/>
    </source>
</evidence>
<evidence type="ECO:0000256" key="3">
    <source>
        <dbReference type="ARBA" id="ARBA00010299"/>
    </source>
</evidence>
<dbReference type="PANTHER" id="PTHR30534:SF0">
    <property type="entry name" value="FLAGELLAR MOTOR SWITCH PROTEIN FLIG"/>
    <property type="match status" value="1"/>
</dbReference>
<dbReference type="GO" id="GO:0009425">
    <property type="term" value="C:bacterial-type flagellum basal body"/>
    <property type="evidence" value="ECO:0007669"/>
    <property type="project" value="UniProtKB-SubCell"/>
</dbReference>
<dbReference type="InterPro" id="IPR032779">
    <property type="entry name" value="FliG_M"/>
</dbReference>
<reference evidence="14 15" key="1">
    <citation type="journal article" date="2017" name="Nat. Commun.">
        <title>In situ click chemistry generation of cyclooxygenase-2 inhibitors.</title>
        <authorList>
            <person name="Bhardwaj A."/>
            <person name="Kaur J."/>
            <person name="Wuest M."/>
            <person name="Wuest F."/>
        </authorList>
    </citation>
    <scope>NUCLEOTIDE SEQUENCE [LARGE SCALE GENOMIC DNA]</scope>
    <source>
        <strain evidence="14">S2_012_000_R3_94</strain>
    </source>
</reference>
<dbReference type="GO" id="GO:0006935">
    <property type="term" value="P:chemotaxis"/>
    <property type="evidence" value="ECO:0007669"/>
    <property type="project" value="UniProtKB-KW"/>
</dbReference>
<dbReference type="Pfam" id="PF14841">
    <property type="entry name" value="FliG_M"/>
    <property type="match status" value="1"/>
</dbReference>
<dbReference type="Proteomes" id="UP000315344">
    <property type="component" value="Unassembled WGS sequence"/>
</dbReference>
<evidence type="ECO:0000256" key="8">
    <source>
        <dbReference type="ARBA" id="ARBA00023136"/>
    </source>
</evidence>
<keyword evidence="9" id="KW-0975">Bacterial flagellum</keyword>
<keyword evidence="5" id="KW-1003">Cell membrane</keyword>
<dbReference type="InterPro" id="IPR028263">
    <property type="entry name" value="FliG_N"/>
</dbReference>
<name>A0A533I9A2_PARDE</name>
<dbReference type="PRINTS" id="PR00954">
    <property type="entry name" value="FLGMOTORFLIG"/>
</dbReference>
<keyword evidence="14" id="KW-0969">Cilium</keyword>
<evidence type="ECO:0000256" key="1">
    <source>
        <dbReference type="ARBA" id="ARBA00004117"/>
    </source>
</evidence>
<dbReference type="GO" id="GO:0071973">
    <property type="term" value="P:bacterial-type flagellum-dependent cell motility"/>
    <property type="evidence" value="ECO:0007669"/>
    <property type="project" value="InterPro"/>
</dbReference>
<keyword evidence="7" id="KW-0283">Flagellar rotation</keyword>
<sequence>MMLGPGLTARQKAAIIVRLLIADGEQLSLERLPPAAQAALAHEMALMGMIDRFTRDQVVGEFCETLEQVGLTFPEGLDSALDILTGTLSPDTTDRLRRIAAMAGQSDPWERISALSPLQLCDLALAEAVEIAAVMFSRLPVSKAAEAFSLMPATAARQIAYAMSLTGGIEAPALRRIGLALLQAADGLARPAMDSGPIERVGAILNFAPSGKRDEVLTGLDEDDADFAREVRKSIFAWPNIPNRIDPRDIPRILRVTDGPTLAKAIAGAKDANRPAADFILSSLSSRMADSLREEVEAIARITTEDAEAAMTEVVATIRRMEAEGDLFLIAGDFGDDTGDEVHIQTADAG</sequence>
<keyword evidence="6" id="KW-0145">Chemotaxis</keyword>
<accession>A0A533I9A2</accession>
<organism evidence="14 15">
    <name type="scientific">Paracoccus denitrificans</name>
    <dbReference type="NCBI Taxonomy" id="266"/>
    <lineage>
        <taxon>Bacteria</taxon>
        <taxon>Pseudomonadati</taxon>
        <taxon>Pseudomonadota</taxon>
        <taxon>Alphaproteobacteria</taxon>
        <taxon>Rhodobacterales</taxon>
        <taxon>Paracoccaceae</taxon>
        <taxon>Paracoccus</taxon>
    </lineage>
</organism>
<feature type="domain" description="Flagellar motor switch protein FliG C-terminal" evidence="11">
    <location>
        <begin position="219"/>
        <end position="328"/>
    </location>
</feature>
<evidence type="ECO:0000259" key="12">
    <source>
        <dbReference type="Pfam" id="PF14841"/>
    </source>
</evidence>
<dbReference type="GO" id="GO:0003774">
    <property type="term" value="F:cytoskeletal motor activity"/>
    <property type="evidence" value="ECO:0007669"/>
    <property type="project" value="InterPro"/>
</dbReference>
<comment type="subcellular location">
    <subcellularLocation>
        <location evidence="1">Bacterial flagellum basal body</location>
    </subcellularLocation>
    <subcellularLocation>
        <location evidence="2">Cell membrane</location>
        <topology evidence="2">Peripheral membrane protein</topology>
        <orientation evidence="2">Cytoplasmic side</orientation>
    </subcellularLocation>
</comment>
<evidence type="ECO:0000256" key="4">
    <source>
        <dbReference type="ARBA" id="ARBA00021870"/>
    </source>
</evidence>
<evidence type="ECO:0000256" key="5">
    <source>
        <dbReference type="ARBA" id="ARBA00022475"/>
    </source>
</evidence>
<dbReference type="Pfam" id="PF01706">
    <property type="entry name" value="FliG_C"/>
    <property type="match status" value="1"/>
</dbReference>
<dbReference type="Pfam" id="PF14842">
    <property type="entry name" value="FliG_N"/>
    <property type="match status" value="1"/>
</dbReference>